<evidence type="ECO:0000313" key="2">
    <source>
        <dbReference type="Proteomes" id="UP000593562"/>
    </source>
</evidence>
<dbReference type="AlphaFoldDB" id="A0A7J7DDM6"/>
<sequence>MEDLYALDFDGVLCEESSLFAIQQHVMAGPIQWHEFYLGGLDCWSDAHHSTQGVPNALTFAKPYSNQETGSAH</sequence>
<reference evidence="1 2" key="1">
    <citation type="journal article" date="2020" name="Nat. Commun.">
        <title>Genome of Tripterygium wilfordii and identification of cytochrome P450 involved in triptolide biosynthesis.</title>
        <authorList>
            <person name="Tu L."/>
            <person name="Su P."/>
            <person name="Zhang Z."/>
            <person name="Gao L."/>
            <person name="Wang J."/>
            <person name="Hu T."/>
            <person name="Zhou J."/>
            <person name="Zhang Y."/>
            <person name="Zhao Y."/>
            <person name="Liu Y."/>
            <person name="Song Y."/>
            <person name="Tong Y."/>
            <person name="Lu Y."/>
            <person name="Yang J."/>
            <person name="Xu C."/>
            <person name="Jia M."/>
            <person name="Peters R.J."/>
            <person name="Huang L."/>
            <person name="Gao W."/>
        </authorList>
    </citation>
    <scope>NUCLEOTIDE SEQUENCE [LARGE SCALE GENOMIC DNA]</scope>
    <source>
        <strain evidence="2">cv. XIE 37</strain>
        <tissue evidence="1">Leaf</tissue>
    </source>
</reference>
<dbReference type="InParanoid" id="A0A7J7DDM6"/>
<proteinExistence type="predicted"/>
<keyword evidence="2" id="KW-1185">Reference proteome</keyword>
<name>A0A7J7DDM6_TRIWF</name>
<dbReference type="EMBL" id="JAAARO010000008">
    <property type="protein sequence ID" value="KAF5744379.1"/>
    <property type="molecule type" value="Genomic_DNA"/>
</dbReference>
<protein>
    <submittedName>
        <fullName evidence="1">Uncharacterized protein</fullName>
    </submittedName>
</protein>
<evidence type="ECO:0000313" key="1">
    <source>
        <dbReference type="EMBL" id="KAF5744379.1"/>
    </source>
</evidence>
<comment type="caution">
    <text evidence="1">The sequence shown here is derived from an EMBL/GenBank/DDBJ whole genome shotgun (WGS) entry which is preliminary data.</text>
</comment>
<gene>
    <name evidence="1" type="ORF">HS088_TW08G00983</name>
</gene>
<organism evidence="1 2">
    <name type="scientific">Tripterygium wilfordii</name>
    <name type="common">Thunder God vine</name>
    <dbReference type="NCBI Taxonomy" id="458696"/>
    <lineage>
        <taxon>Eukaryota</taxon>
        <taxon>Viridiplantae</taxon>
        <taxon>Streptophyta</taxon>
        <taxon>Embryophyta</taxon>
        <taxon>Tracheophyta</taxon>
        <taxon>Spermatophyta</taxon>
        <taxon>Magnoliopsida</taxon>
        <taxon>eudicotyledons</taxon>
        <taxon>Gunneridae</taxon>
        <taxon>Pentapetalae</taxon>
        <taxon>rosids</taxon>
        <taxon>fabids</taxon>
        <taxon>Celastrales</taxon>
        <taxon>Celastraceae</taxon>
        <taxon>Tripterygium</taxon>
    </lineage>
</organism>
<accession>A0A7J7DDM6</accession>
<dbReference type="Proteomes" id="UP000593562">
    <property type="component" value="Unassembled WGS sequence"/>
</dbReference>